<comment type="subcellular location">
    <subcellularLocation>
        <location evidence="1">Golgi apparatus</location>
        <location evidence="1">Golgi stack membrane</location>
        <topology evidence="1">Single-pass type II membrane protein</topology>
    </subcellularLocation>
    <subcellularLocation>
        <location evidence="2">Secreted</location>
    </subcellularLocation>
</comment>
<keyword evidence="12 22" id="KW-0472">Membrane</keyword>
<evidence type="ECO:0000256" key="6">
    <source>
        <dbReference type="ARBA" id="ARBA00022676"/>
    </source>
</evidence>
<dbReference type="GO" id="GO:0005576">
    <property type="term" value="C:extracellular region"/>
    <property type="evidence" value="ECO:0007669"/>
    <property type="project" value="UniProtKB-SubCell"/>
</dbReference>
<evidence type="ECO:0000256" key="8">
    <source>
        <dbReference type="ARBA" id="ARBA00022692"/>
    </source>
</evidence>
<evidence type="ECO:0000256" key="3">
    <source>
        <dbReference type="ARBA" id="ARBA00004922"/>
    </source>
</evidence>
<dbReference type="InterPro" id="IPR001675">
    <property type="entry name" value="Glyco_trans_29"/>
</dbReference>
<evidence type="ECO:0000256" key="9">
    <source>
        <dbReference type="ARBA" id="ARBA00022968"/>
    </source>
</evidence>
<evidence type="ECO:0000256" key="13">
    <source>
        <dbReference type="ARBA" id="ARBA00023157"/>
    </source>
</evidence>
<evidence type="ECO:0000256" key="12">
    <source>
        <dbReference type="ARBA" id="ARBA00023136"/>
    </source>
</evidence>
<feature type="region of interest" description="Disordered" evidence="21">
    <location>
        <begin position="439"/>
        <end position="554"/>
    </location>
</feature>
<reference evidence="23" key="1">
    <citation type="submission" date="2020-10" db="EMBL/GenBank/DDBJ databases">
        <title>Feather gene expression reveals the developmental basis of iridescence in African starlings.</title>
        <authorList>
            <person name="Rubenstein D.R."/>
        </authorList>
    </citation>
    <scope>NUCLEOTIDE SEQUENCE</scope>
    <source>
        <strain evidence="23">SS15</strain>
        <tissue evidence="23">Liver</tissue>
    </source>
</reference>
<evidence type="ECO:0000313" key="23">
    <source>
        <dbReference type="EMBL" id="KAG0118749.1"/>
    </source>
</evidence>
<dbReference type="Proteomes" id="UP000618051">
    <property type="component" value="Unassembled WGS sequence"/>
</dbReference>
<evidence type="ECO:0000256" key="22">
    <source>
        <dbReference type="SAM" id="Phobius"/>
    </source>
</evidence>
<keyword evidence="25" id="KW-1185">Reference proteome</keyword>
<dbReference type="FunFam" id="3.90.1480.20:FF:000012">
    <property type="entry name" value="ST6 beta-galactoside alpha-2,6-sialyltransferase 1"/>
    <property type="match status" value="1"/>
</dbReference>
<dbReference type="EMBL" id="JADDUC020000011">
    <property type="protein sequence ID" value="KAI1235687.1"/>
    <property type="molecule type" value="Genomic_DNA"/>
</dbReference>
<evidence type="ECO:0000256" key="4">
    <source>
        <dbReference type="ARBA" id="ARBA00006003"/>
    </source>
</evidence>
<evidence type="ECO:0000256" key="7">
    <source>
        <dbReference type="ARBA" id="ARBA00022679"/>
    </source>
</evidence>
<evidence type="ECO:0000256" key="10">
    <source>
        <dbReference type="ARBA" id="ARBA00022989"/>
    </source>
</evidence>
<evidence type="ECO:0000256" key="21">
    <source>
        <dbReference type="SAM" id="MobiDB-lite"/>
    </source>
</evidence>
<evidence type="ECO:0000256" key="19">
    <source>
        <dbReference type="ARBA" id="ARBA00076676"/>
    </source>
</evidence>
<comment type="similarity">
    <text evidence="4">Belongs to the glycosyltransferase 29 family.</text>
</comment>
<dbReference type="PANTHER" id="PTHR46059:SF2">
    <property type="entry name" value="BETA-GALACTOSIDE ALPHA-2,6-SIALYLTRANSFERASE 1"/>
    <property type="match status" value="1"/>
</dbReference>
<protein>
    <recommendedName>
        <fullName evidence="17">Beta-galactoside alpha-2,6-sialyltransferase 1</fullName>
        <ecNumber evidence="16">2.4.3.1</ecNumber>
    </recommendedName>
    <alternativeName>
        <fullName evidence="20">CMP-N-acetylneuraminate-beta-galactosamide-alpha-2,6-sialyltransferase 1</fullName>
    </alternativeName>
    <alternativeName>
        <fullName evidence="19">ST6Gal I</fullName>
    </alternativeName>
    <alternativeName>
        <fullName evidence="18">Sialyltransferase 1</fullName>
    </alternativeName>
</protein>
<dbReference type="InterPro" id="IPR038578">
    <property type="entry name" value="GT29-like_sf"/>
</dbReference>
<evidence type="ECO:0000256" key="11">
    <source>
        <dbReference type="ARBA" id="ARBA00023034"/>
    </source>
</evidence>
<comment type="pathway">
    <text evidence="3">Protein modification; protein glycosylation.</text>
</comment>
<feature type="transmembrane region" description="Helical" evidence="22">
    <location>
        <begin position="45"/>
        <end position="65"/>
    </location>
</feature>
<keyword evidence="13" id="KW-1015">Disulfide bond</keyword>
<dbReference type="GO" id="GO:0018279">
    <property type="term" value="P:protein N-linked glycosylation via asparagine"/>
    <property type="evidence" value="ECO:0007669"/>
    <property type="project" value="TreeGrafter"/>
</dbReference>
<accession>A0A835NP12</accession>
<comment type="catalytic activity">
    <reaction evidence="15">
        <text>a beta-D-galactoside + CMP-N-acetyl-beta-neuraminate = an N-acetyl-alpha-neuraminyl-(2-&gt;6)-beta-D-galactosyl derivative + CMP + H(+)</text>
        <dbReference type="Rhea" id="RHEA:52104"/>
        <dbReference type="ChEBI" id="CHEBI:15378"/>
        <dbReference type="ChEBI" id="CHEBI:28034"/>
        <dbReference type="ChEBI" id="CHEBI:57812"/>
        <dbReference type="ChEBI" id="CHEBI:60377"/>
        <dbReference type="ChEBI" id="CHEBI:136398"/>
        <dbReference type="EC" id="2.4.3.1"/>
    </reaction>
</comment>
<dbReference type="CDD" id="cd23985">
    <property type="entry name" value="GT29_ST6GAL1"/>
    <property type="match status" value="1"/>
</dbReference>
<keyword evidence="8 22" id="KW-0812">Transmembrane</keyword>
<keyword evidence="5" id="KW-0964">Secreted</keyword>
<evidence type="ECO:0000256" key="5">
    <source>
        <dbReference type="ARBA" id="ARBA00022525"/>
    </source>
</evidence>
<sequence>MIEVGVVEHCCLLNASPAIPNRDELWGQLPMSHLDAPCTMVHINVLKKFVCVLVVILVALTVCLWRETRRSYYDPLKTRNDDLQGHRSLEKWNSVKSQGLFREAAGELGQVSKTWLATQNKGSTSGTAEKSKKAAFGKVWDKDSSSRNLIPRLQKVRKNYLAMNKYNVTYNGKRGAKLSPEKLLCQLRDRVNVTMIQRSDGPFGTSEWQQYLPRKSLSETVGHLGRCAVVSSAGSLKSSRLGQEIDSHDAVLRFNGAPVRGFQDDVGQKTTIRLVNSQLVTVEEQQFLRESLYNTGILIVWDPAPYHAEIHEAYRRTHPEQPFYILNPKMQWQLWDILQENSLEHIQPNPPSSGMLGIVLMMTLCDEVDVYEFLPSKRQTDICHYYQKFHDHACTMGAYHPLLFEKNLVKHMNQGTDEDIYTHGKVTLPGFRKRAMNMAGKRLSGQTRAQRRKERRSPRNSNRMHLSQHTPPRCPKKNGVGAEEQEHVDDGVVDSAALGKDGWDDAGCRGDEPRLPKGGNESHSCIGQPAEEEAQHHHQHHEQDALLPAPARPPLDAAHLAGTEAQMEIRLVRGWAWEEGSGGISHGIISSRAGAQGAVSFLLSTALQILLQAGTGLHREEQLLLATAFTLIHLQVPPGQCSLLRCSLHEKRFQAMDETGFANKVGKDWDWRCPPKSLY</sequence>
<evidence type="ECO:0000256" key="16">
    <source>
        <dbReference type="ARBA" id="ARBA00034329"/>
    </source>
</evidence>
<evidence type="ECO:0000313" key="24">
    <source>
        <dbReference type="EMBL" id="KAI1235687.1"/>
    </source>
</evidence>
<name>A0A835NP12_9PASS</name>
<keyword evidence="7" id="KW-0808">Transferase</keyword>
<feature type="compositionally biased region" description="Basic and acidic residues" evidence="21">
    <location>
        <begin position="533"/>
        <end position="544"/>
    </location>
</feature>
<reference evidence="24 25" key="2">
    <citation type="journal article" date="2021" name="J. Hered.">
        <title>Feather Gene Expression Elucidates the Developmental Basis of Plumage Iridescence in African Starlings.</title>
        <authorList>
            <person name="Rubenstein D.R."/>
            <person name="Corvelo A."/>
            <person name="MacManes M.D."/>
            <person name="Maia R."/>
            <person name="Narzisi G."/>
            <person name="Rousaki A."/>
            <person name="Vandenabeele P."/>
            <person name="Shawkey M.D."/>
            <person name="Solomon J."/>
        </authorList>
    </citation>
    <scope>NUCLEOTIDE SEQUENCE [LARGE SCALE GENOMIC DNA]</scope>
    <source>
        <strain evidence="24">SS15</strain>
    </source>
</reference>
<evidence type="ECO:0000313" key="25">
    <source>
        <dbReference type="Proteomes" id="UP000618051"/>
    </source>
</evidence>
<evidence type="ECO:0000256" key="20">
    <source>
        <dbReference type="ARBA" id="ARBA00080062"/>
    </source>
</evidence>
<dbReference type="GO" id="GO:0097503">
    <property type="term" value="P:sialylation"/>
    <property type="evidence" value="ECO:0007669"/>
    <property type="project" value="TreeGrafter"/>
</dbReference>
<dbReference type="OrthoDB" id="10264956at2759"/>
<feature type="compositionally biased region" description="Basic residues" evidence="21">
    <location>
        <begin position="449"/>
        <end position="458"/>
    </location>
</feature>
<feature type="compositionally biased region" description="Polar residues" evidence="21">
    <location>
        <begin position="459"/>
        <end position="470"/>
    </location>
</feature>
<keyword evidence="9" id="KW-0735">Signal-anchor</keyword>
<evidence type="ECO:0000256" key="2">
    <source>
        <dbReference type="ARBA" id="ARBA00004613"/>
    </source>
</evidence>
<dbReference type="AlphaFoldDB" id="A0A835NP12"/>
<dbReference type="Gene3D" id="3.90.1480.20">
    <property type="entry name" value="Glycosyl transferase family 29"/>
    <property type="match status" value="1"/>
</dbReference>
<evidence type="ECO:0000256" key="1">
    <source>
        <dbReference type="ARBA" id="ARBA00004447"/>
    </source>
</evidence>
<keyword evidence="14" id="KW-0325">Glycoprotein</keyword>
<evidence type="ECO:0000256" key="14">
    <source>
        <dbReference type="ARBA" id="ARBA00023180"/>
    </source>
</evidence>
<gene>
    <name evidence="24" type="ORF">IHE44_0001767</name>
    <name evidence="23" type="ORF">IHE44_000641</name>
</gene>
<proteinExistence type="inferred from homology"/>
<reference evidence="24" key="3">
    <citation type="submission" date="2022-01" db="EMBL/GenBank/DDBJ databases">
        <authorList>
            <person name="Rubenstein D.R."/>
        </authorList>
    </citation>
    <scope>NUCLEOTIDE SEQUENCE</scope>
    <source>
        <strain evidence="24">SS15</strain>
        <tissue evidence="24">Liver</tissue>
    </source>
</reference>
<evidence type="ECO:0000256" key="17">
    <source>
        <dbReference type="ARBA" id="ARBA00069321"/>
    </source>
</evidence>
<feature type="compositionally biased region" description="Low complexity" evidence="21">
    <location>
        <begin position="545"/>
        <end position="554"/>
    </location>
</feature>
<organism evidence="23">
    <name type="scientific">Lamprotornis superbus</name>
    <dbReference type="NCBI Taxonomy" id="245042"/>
    <lineage>
        <taxon>Eukaryota</taxon>
        <taxon>Metazoa</taxon>
        <taxon>Chordata</taxon>
        <taxon>Craniata</taxon>
        <taxon>Vertebrata</taxon>
        <taxon>Euteleostomi</taxon>
        <taxon>Archelosauria</taxon>
        <taxon>Archosauria</taxon>
        <taxon>Dinosauria</taxon>
        <taxon>Saurischia</taxon>
        <taxon>Theropoda</taxon>
        <taxon>Coelurosauria</taxon>
        <taxon>Aves</taxon>
        <taxon>Neognathae</taxon>
        <taxon>Neoaves</taxon>
        <taxon>Telluraves</taxon>
        <taxon>Australaves</taxon>
        <taxon>Passeriformes</taxon>
        <taxon>Sturnidae</taxon>
        <taxon>Lamprotornis</taxon>
    </lineage>
</organism>
<feature type="compositionally biased region" description="Basic and acidic residues" evidence="21">
    <location>
        <begin position="501"/>
        <end position="515"/>
    </location>
</feature>
<evidence type="ECO:0000256" key="18">
    <source>
        <dbReference type="ARBA" id="ARBA00076526"/>
    </source>
</evidence>
<keyword evidence="10 22" id="KW-1133">Transmembrane helix</keyword>
<evidence type="ECO:0000256" key="15">
    <source>
        <dbReference type="ARBA" id="ARBA00034249"/>
    </source>
</evidence>
<comment type="caution">
    <text evidence="23">The sequence shown here is derived from an EMBL/GenBank/DDBJ whole genome shotgun (WGS) entry which is preliminary data.</text>
</comment>
<dbReference type="GO" id="GO:0003835">
    <property type="term" value="F:beta-galactoside alpha-2,6-sialyltransferase activity"/>
    <property type="evidence" value="ECO:0007669"/>
    <property type="project" value="UniProtKB-EC"/>
</dbReference>
<dbReference type="PANTHER" id="PTHR46059">
    <property type="entry name" value="BETA-GALACTOSIDE ALPHA-2,6-SIALYLTRANSFERASE"/>
    <property type="match status" value="1"/>
</dbReference>
<keyword evidence="6" id="KW-0328">Glycosyltransferase</keyword>
<dbReference type="GO" id="GO:0032580">
    <property type="term" value="C:Golgi cisterna membrane"/>
    <property type="evidence" value="ECO:0007669"/>
    <property type="project" value="UniProtKB-SubCell"/>
</dbReference>
<dbReference type="EC" id="2.4.3.1" evidence="16"/>
<keyword evidence="11" id="KW-0333">Golgi apparatus</keyword>
<dbReference type="Pfam" id="PF00777">
    <property type="entry name" value="Glyco_transf_29"/>
    <property type="match status" value="1"/>
</dbReference>
<dbReference type="EMBL" id="JADDUC010000103">
    <property type="protein sequence ID" value="KAG0118749.1"/>
    <property type="molecule type" value="Genomic_DNA"/>
</dbReference>